<organism evidence="1 2">
    <name type="scientific">Dreissena polymorpha</name>
    <name type="common">Zebra mussel</name>
    <name type="synonym">Mytilus polymorpha</name>
    <dbReference type="NCBI Taxonomy" id="45954"/>
    <lineage>
        <taxon>Eukaryota</taxon>
        <taxon>Metazoa</taxon>
        <taxon>Spiralia</taxon>
        <taxon>Lophotrochozoa</taxon>
        <taxon>Mollusca</taxon>
        <taxon>Bivalvia</taxon>
        <taxon>Autobranchia</taxon>
        <taxon>Heteroconchia</taxon>
        <taxon>Euheterodonta</taxon>
        <taxon>Imparidentia</taxon>
        <taxon>Neoheterodontei</taxon>
        <taxon>Myida</taxon>
        <taxon>Dreissenoidea</taxon>
        <taxon>Dreissenidae</taxon>
        <taxon>Dreissena</taxon>
    </lineage>
</organism>
<protein>
    <submittedName>
        <fullName evidence="1">Uncharacterized protein</fullName>
    </submittedName>
</protein>
<keyword evidence="2" id="KW-1185">Reference proteome</keyword>
<dbReference type="Proteomes" id="UP000828390">
    <property type="component" value="Unassembled WGS sequence"/>
</dbReference>
<reference evidence="1" key="2">
    <citation type="submission" date="2020-11" db="EMBL/GenBank/DDBJ databases">
        <authorList>
            <person name="McCartney M.A."/>
            <person name="Auch B."/>
            <person name="Kono T."/>
            <person name="Mallez S."/>
            <person name="Becker A."/>
            <person name="Gohl D.M."/>
            <person name="Silverstein K.A.T."/>
            <person name="Koren S."/>
            <person name="Bechman K.B."/>
            <person name="Herman A."/>
            <person name="Abrahante J.E."/>
            <person name="Garbe J."/>
        </authorList>
    </citation>
    <scope>NUCLEOTIDE SEQUENCE</scope>
    <source>
        <strain evidence="1">Duluth1</strain>
        <tissue evidence="1">Whole animal</tissue>
    </source>
</reference>
<name>A0A9D4MQ62_DREPO</name>
<accession>A0A9D4MQ62</accession>
<dbReference type="AlphaFoldDB" id="A0A9D4MQ62"/>
<evidence type="ECO:0000313" key="1">
    <source>
        <dbReference type="EMBL" id="KAH3881782.1"/>
    </source>
</evidence>
<comment type="caution">
    <text evidence="1">The sequence shown here is derived from an EMBL/GenBank/DDBJ whole genome shotgun (WGS) entry which is preliminary data.</text>
</comment>
<sequence length="129" mass="14328">MMSRGLMLPSTDPTLVWLDLGLPSRWERSISSIVRLAPAAFAISSTNESVDSSEVSVRPDILKQLRLEYCSYESFFSSISLIFFSRSTTLDLRPVTDDLSPAFSDSSAVILSFRPSTTPDTILLTREES</sequence>
<gene>
    <name evidence="1" type="ORF">DPMN_005709</name>
</gene>
<evidence type="ECO:0000313" key="2">
    <source>
        <dbReference type="Proteomes" id="UP000828390"/>
    </source>
</evidence>
<dbReference type="EMBL" id="JAIWYP010000001">
    <property type="protein sequence ID" value="KAH3881782.1"/>
    <property type="molecule type" value="Genomic_DNA"/>
</dbReference>
<reference evidence="1" key="1">
    <citation type="journal article" date="2019" name="bioRxiv">
        <title>The Genome of the Zebra Mussel, Dreissena polymorpha: A Resource for Invasive Species Research.</title>
        <authorList>
            <person name="McCartney M.A."/>
            <person name="Auch B."/>
            <person name="Kono T."/>
            <person name="Mallez S."/>
            <person name="Zhang Y."/>
            <person name="Obille A."/>
            <person name="Becker A."/>
            <person name="Abrahante J.E."/>
            <person name="Garbe J."/>
            <person name="Badalamenti J.P."/>
            <person name="Herman A."/>
            <person name="Mangelson H."/>
            <person name="Liachko I."/>
            <person name="Sullivan S."/>
            <person name="Sone E.D."/>
            <person name="Koren S."/>
            <person name="Silverstein K.A.T."/>
            <person name="Beckman K.B."/>
            <person name="Gohl D.M."/>
        </authorList>
    </citation>
    <scope>NUCLEOTIDE SEQUENCE</scope>
    <source>
        <strain evidence="1">Duluth1</strain>
        <tissue evidence="1">Whole animal</tissue>
    </source>
</reference>
<proteinExistence type="predicted"/>